<evidence type="ECO:0000256" key="1">
    <source>
        <dbReference type="ARBA" id="ARBA00004651"/>
    </source>
</evidence>
<feature type="transmembrane region" description="Helical" evidence="6">
    <location>
        <begin position="187"/>
        <end position="208"/>
    </location>
</feature>
<feature type="transmembrane region" description="Helical" evidence="6">
    <location>
        <begin position="72"/>
        <end position="98"/>
    </location>
</feature>
<evidence type="ECO:0000256" key="3">
    <source>
        <dbReference type="ARBA" id="ARBA00022692"/>
    </source>
</evidence>
<sequence length="263" mass="29321">MEHSGHAEQSAIMLLYMILLLTGWVLYVTGVFISNKKRRAWPWHRTALWSMGILCMAFALTSPLAIQSHSNFVAHMVAHLLLGMLAPLLMVLSAPMTLLLRTLNVASARNLTRLLKSRFFLFLSHPVTAVILNIGGLYLLYTTNLYQAMHDSQLVGVIIHAHLFLAGYLFTAAIIYIDPVPHRFSPLYRAILLTLALAGHGILSKYIYAHPPAGVPRQEAEAGGMLMYYGGDAVDLMLIVILCHQWYKASRPRLAEECGNQVN</sequence>
<feature type="transmembrane region" description="Helical" evidence="6">
    <location>
        <begin position="153"/>
        <end position="175"/>
    </location>
</feature>
<keyword evidence="3 6" id="KW-0812">Transmembrane</keyword>
<feature type="transmembrane region" description="Helical" evidence="6">
    <location>
        <begin position="228"/>
        <end position="247"/>
    </location>
</feature>
<proteinExistence type="predicted"/>
<keyword evidence="5 6" id="KW-0472">Membrane</keyword>
<evidence type="ECO:0000256" key="6">
    <source>
        <dbReference type="SAM" id="Phobius"/>
    </source>
</evidence>
<dbReference type="RefSeq" id="WP_106534030.1">
    <property type="nucleotide sequence ID" value="NZ_PYAT01000009.1"/>
</dbReference>
<dbReference type="Proteomes" id="UP000242682">
    <property type="component" value="Unassembled WGS sequence"/>
</dbReference>
<comment type="subcellular location">
    <subcellularLocation>
        <location evidence="1">Cell membrane</location>
        <topology evidence="1">Multi-pass membrane protein</topology>
    </subcellularLocation>
</comment>
<comment type="caution">
    <text evidence="7">The sequence shown here is derived from an EMBL/GenBank/DDBJ whole genome shotgun (WGS) entry which is preliminary data.</text>
</comment>
<reference evidence="7 8" key="1">
    <citation type="submission" date="2018-03" db="EMBL/GenBank/DDBJ databases">
        <title>Genomic Encyclopedia of Type Strains, Phase III (KMG-III): the genomes of soil and plant-associated and newly described type strains.</title>
        <authorList>
            <person name="Whitman W."/>
        </authorList>
    </citation>
    <scope>NUCLEOTIDE SEQUENCE [LARGE SCALE GENOMIC DNA]</scope>
    <source>
        <strain evidence="7 8">CGMCC 1.12259</strain>
    </source>
</reference>
<dbReference type="Pfam" id="PF09678">
    <property type="entry name" value="Caa3_CtaG"/>
    <property type="match status" value="1"/>
</dbReference>
<evidence type="ECO:0000313" key="7">
    <source>
        <dbReference type="EMBL" id="PSL34385.1"/>
    </source>
</evidence>
<protein>
    <submittedName>
        <fullName evidence="7">Putative membrane protein</fullName>
    </submittedName>
</protein>
<organism evidence="7 8">
    <name type="scientific">Planomicrobium soli</name>
    <dbReference type="NCBI Taxonomy" id="1176648"/>
    <lineage>
        <taxon>Bacteria</taxon>
        <taxon>Bacillati</taxon>
        <taxon>Bacillota</taxon>
        <taxon>Bacilli</taxon>
        <taxon>Bacillales</taxon>
        <taxon>Caryophanaceae</taxon>
        <taxon>Planomicrobium</taxon>
    </lineage>
</organism>
<evidence type="ECO:0000256" key="5">
    <source>
        <dbReference type="ARBA" id="ARBA00023136"/>
    </source>
</evidence>
<dbReference type="GO" id="GO:0005886">
    <property type="term" value="C:plasma membrane"/>
    <property type="evidence" value="ECO:0007669"/>
    <property type="project" value="UniProtKB-SubCell"/>
</dbReference>
<keyword evidence="2" id="KW-1003">Cell membrane</keyword>
<feature type="transmembrane region" description="Helical" evidence="6">
    <location>
        <begin position="46"/>
        <end position="66"/>
    </location>
</feature>
<feature type="transmembrane region" description="Helical" evidence="6">
    <location>
        <begin position="12"/>
        <end position="34"/>
    </location>
</feature>
<evidence type="ECO:0000313" key="8">
    <source>
        <dbReference type="Proteomes" id="UP000242682"/>
    </source>
</evidence>
<keyword evidence="8" id="KW-1185">Reference proteome</keyword>
<name>A0A2P8GKA5_9BACL</name>
<gene>
    <name evidence="7" type="ORF">B0H99_109113</name>
</gene>
<accession>A0A2P8GKA5</accession>
<dbReference type="InterPro" id="IPR019108">
    <property type="entry name" value="Caa3_assmbl_CtaG-rel"/>
</dbReference>
<evidence type="ECO:0000256" key="2">
    <source>
        <dbReference type="ARBA" id="ARBA00022475"/>
    </source>
</evidence>
<dbReference type="AlphaFoldDB" id="A0A2P8GKA5"/>
<evidence type="ECO:0000256" key="4">
    <source>
        <dbReference type="ARBA" id="ARBA00022989"/>
    </source>
</evidence>
<keyword evidence="4 6" id="KW-1133">Transmembrane helix</keyword>
<feature type="transmembrane region" description="Helical" evidence="6">
    <location>
        <begin position="119"/>
        <end position="141"/>
    </location>
</feature>
<dbReference type="EMBL" id="PYAT01000009">
    <property type="protein sequence ID" value="PSL34385.1"/>
    <property type="molecule type" value="Genomic_DNA"/>
</dbReference>
<dbReference type="OrthoDB" id="5024156at2"/>